<reference evidence="1" key="1">
    <citation type="journal article" date="2020" name="bioRxiv">
        <title>Comparative genomics of Chlamydomonas.</title>
        <authorList>
            <person name="Craig R.J."/>
            <person name="Hasan A.R."/>
            <person name="Ness R.W."/>
            <person name="Keightley P.D."/>
        </authorList>
    </citation>
    <scope>NUCLEOTIDE SEQUENCE</scope>
    <source>
        <strain evidence="1">CCAP 11/70</strain>
    </source>
</reference>
<dbReference type="AlphaFoldDB" id="A0A836BQ23"/>
<evidence type="ECO:0000313" key="1">
    <source>
        <dbReference type="EMBL" id="KAG2483178.1"/>
    </source>
</evidence>
<dbReference type="EMBL" id="JAEHOE010000187">
    <property type="protein sequence ID" value="KAG2483178.1"/>
    <property type="molecule type" value="Genomic_DNA"/>
</dbReference>
<dbReference type="OrthoDB" id="534196at2759"/>
<accession>A0A836BQ23</accession>
<organism evidence="1 2">
    <name type="scientific">Edaphochlamys debaryana</name>
    <dbReference type="NCBI Taxonomy" id="47281"/>
    <lineage>
        <taxon>Eukaryota</taxon>
        <taxon>Viridiplantae</taxon>
        <taxon>Chlorophyta</taxon>
        <taxon>core chlorophytes</taxon>
        <taxon>Chlorophyceae</taxon>
        <taxon>CS clade</taxon>
        <taxon>Chlamydomonadales</taxon>
        <taxon>Chlamydomonadales incertae sedis</taxon>
        <taxon>Edaphochlamys</taxon>
    </lineage>
</organism>
<sequence>MVPPPKRVDAVEVKNTTAQPLKFRAVYDDHKDKKEIVEEFTVAPGSSHTFGEKELNMGTWTAVAPIKRVEADGPGGPHRLEPSVGGIVKLLQVSAAEAGGGVKLSQAH</sequence>
<name>A0A836BQ23_9CHLO</name>
<gene>
    <name evidence="1" type="ORF">HYH03_017970</name>
</gene>
<evidence type="ECO:0000313" key="2">
    <source>
        <dbReference type="Proteomes" id="UP000612055"/>
    </source>
</evidence>
<proteinExistence type="predicted"/>
<protein>
    <submittedName>
        <fullName evidence="1">Uncharacterized protein</fullName>
    </submittedName>
</protein>
<dbReference type="Proteomes" id="UP000612055">
    <property type="component" value="Unassembled WGS sequence"/>
</dbReference>
<comment type="caution">
    <text evidence="1">The sequence shown here is derived from an EMBL/GenBank/DDBJ whole genome shotgun (WGS) entry which is preliminary data.</text>
</comment>
<keyword evidence="2" id="KW-1185">Reference proteome</keyword>